<evidence type="ECO:0000256" key="3">
    <source>
        <dbReference type="ARBA" id="ARBA00015991"/>
    </source>
</evidence>
<dbReference type="Proteomes" id="UP001651050">
    <property type="component" value="Unassembled WGS sequence"/>
</dbReference>
<feature type="active site" evidence="5">
    <location>
        <position position="21"/>
    </location>
</feature>
<evidence type="ECO:0000256" key="4">
    <source>
        <dbReference type="ARBA" id="ARBA00047645"/>
    </source>
</evidence>
<comment type="catalytic activity">
    <reaction evidence="4 5">
        <text>an acyl phosphate + H2O = a carboxylate + phosphate + H(+)</text>
        <dbReference type="Rhea" id="RHEA:14965"/>
        <dbReference type="ChEBI" id="CHEBI:15377"/>
        <dbReference type="ChEBI" id="CHEBI:15378"/>
        <dbReference type="ChEBI" id="CHEBI:29067"/>
        <dbReference type="ChEBI" id="CHEBI:43474"/>
        <dbReference type="ChEBI" id="CHEBI:59918"/>
        <dbReference type="EC" id="3.6.1.7"/>
    </reaction>
</comment>
<dbReference type="RefSeq" id="WP_416343474.1">
    <property type="nucleotide sequence ID" value="NZ_JALQCY010000002.1"/>
</dbReference>
<dbReference type="SUPFAM" id="SSF54975">
    <property type="entry name" value="Acylphosphatase/BLUF domain-like"/>
    <property type="match status" value="1"/>
</dbReference>
<dbReference type="Pfam" id="PF00708">
    <property type="entry name" value="Acylphosphatase"/>
    <property type="match status" value="1"/>
</dbReference>
<proteinExistence type="inferred from homology"/>
<evidence type="ECO:0000256" key="5">
    <source>
        <dbReference type="PROSITE-ProRule" id="PRU00520"/>
    </source>
</evidence>
<name>A0ABT0J2C6_9MICO</name>
<dbReference type="InterPro" id="IPR020456">
    <property type="entry name" value="Acylphosphatase"/>
</dbReference>
<dbReference type="EMBL" id="JALQCY010000002">
    <property type="protein sequence ID" value="MCK9793635.1"/>
    <property type="molecule type" value="Genomic_DNA"/>
</dbReference>
<protein>
    <recommendedName>
        <fullName evidence="3 5">acylphosphatase</fullName>
        <ecNumber evidence="2 5">3.6.1.7</ecNumber>
    </recommendedName>
</protein>
<keyword evidence="9" id="KW-1185">Reference proteome</keyword>
<feature type="active site" evidence="5">
    <location>
        <position position="39"/>
    </location>
</feature>
<feature type="domain" description="Acylphosphatase-like" evidence="7">
    <location>
        <begin position="6"/>
        <end position="92"/>
    </location>
</feature>
<dbReference type="PANTHER" id="PTHR47268">
    <property type="entry name" value="ACYLPHOSPHATASE"/>
    <property type="match status" value="1"/>
</dbReference>
<dbReference type="InterPro" id="IPR017968">
    <property type="entry name" value="Acylphosphatase_CS"/>
</dbReference>
<dbReference type="InterPro" id="IPR001792">
    <property type="entry name" value="Acylphosphatase-like_dom"/>
</dbReference>
<keyword evidence="5" id="KW-0378">Hydrolase</keyword>
<evidence type="ECO:0000313" key="8">
    <source>
        <dbReference type="EMBL" id="MCK9793635.1"/>
    </source>
</evidence>
<sequence length="92" mass="9785">MTTAVRRRVRVHGRVQGVGFRWATAQAAARLRVGGLVRNLPDGTVEAEVEGDPDAVAAMLDFLREGPPAALVTRLDVAEVPARGDTELVVSP</sequence>
<comment type="similarity">
    <text evidence="1 6">Belongs to the acylphosphatase family.</text>
</comment>
<evidence type="ECO:0000313" key="9">
    <source>
        <dbReference type="Proteomes" id="UP001651050"/>
    </source>
</evidence>
<accession>A0ABT0J2C6</accession>
<dbReference type="PROSITE" id="PS00150">
    <property type="entry name" value="ACYLPHOSPHATASE_1"/>
    <property type="match status" value="1"/>
</dbReference>
<evidence type="ECO:0000256" key="1">
    <source>
        <dbReference type="ARBA" id="ARBA00005614"/>
    </source>
</evidence>
<evidence type="ECO:0000256" key="6">
    <source>
        <dbReference type="RuleBase" id="RU004168"/>
    </source>
</evidence>
<evidence type="ECO:0000256" key="2">
    <source>
        <dbReference type="ARBA" id="ARBA00012150"/>
    </source>
</evidence>
<gene>
    <name evidence="8" type="ORF">M1843_07745</name>
</gene>
<dbReference type="PANTHER" id="PTHR47268:SF4">
    <property type="entry name" value="ACYLPHOSPHATASE"/>
    <property type="match status" value="1"/>
</dbReference>
<dbReference type="Gene3D" id="3.30.70.100">
    <property type="match status" value="1"/>
</dbReference>
<reference evidence="8 9" key="1">
    <citation type="submission" date="2022-02" db="EMBL/GenBank/DDBJ databases">
        <title>The car tank lid bacteriome: a reservoir of bacteria with potential in bioremediation of fuel.</title>
        <authorList>
            <person name="Vidal-Verdu A."/>
            <person name="Gomez-Martinez D."/>
            <person name="Latorre-Perez A."/>
            <person name="Pereto J."/>
            <person name="Porcar M."/>
        </authorList>
    </citation>
    <scope>NUCLEOTIDE SEQUENCE [LARGE SCALE GENOMIC DNA]</scope>
    <source>
        <strain evidence="8 9">4D.3</strain>
    </source>
</reference>
<organism evidence="8 9">
    <name type="scientific">Isoptericola peretonis</name>
    <dbReference type="NCBI Taxonomy" id="2918523"/>
    <lineage>
        <taxon>Bacteria</taxon>
        <taxon>Bacillati</taxon>
        <taxon>Actinomycetota</taxon>
        <taxon>Actinomycetes</taxon>
        <taxon>Micrococcales</taxon>
        <taxon>Promicromonosporaceae</taxon>
        <taxon>Isoptericola</taxon>
    </lineage>
</organism>
<dbReference type="InterPro" id="IPR036046">
    <property type="entry name" value="Acylphosphatase-like_dom_sf"/>
</dbReference>
<dbReference type="EC" id="3.6.1.7" evidence="2 5"/>
<evidence type="ECO:0000259" key="7">
    <source>
        <dbReference type="PROSITE" id="PS51160"/>
    </source>
</evidence>
<comment type="caution">
    <text evidence="8">The sequence shown here is derived from an EMBL/GenBank/DDBJ whole genome shotgun (WGS) entry which is preliminary data.</text>
</comment>
<dbReference type="PROSITE" id="PS51160">
    <property type="entry name" value="ACYLPHOSPHATASE_3"/>
    <property type="match status" value="1"/>
</dbReference>